<reference evidence="17" key="1">
    <citation type="submission" date="2021-01" db="EMBL/GenBank/DDBJ databases">
        <title>Adiantum capillus-veneris genome.</title>
        <authorList>
            <person name="Fang Y."/>
            <person name="Liao Q."/>
        </authorList>
    </citation>
    <scope>NUCLEOTIDE SEQUENCE</scope>
    <source>
        <strain evidence="17">H3</strain>
        <tissue evidence="17">Leaf</tissue>
    </source>
</reference>
<feature type="transmembrane region" description="Helical" evidence="15">
    <location>
        <begin position="389"/>
        <end position="408"/>
    </location>
</feature>
<dbReference type="InterPro" id="IPR058851">
    <property type="entry name" value="CALS1_helical"/>
</dbReference>
<feature type="region of interest" description="Disordered" evidence="14">
    <location>
        <begin position="1049"/>
        <end position="1071"/>
    </location>
</feature>
<feature type="transmembrane region" description="Helical" evidence="15">
    <location>
        <begin position="507"/>
        <end position="530"/>
    </location>
</feature>
<feature type="region of interest" description="Disordered" evidence="14">
    <location>
        <begin position="294"/>
        <end position="358"/>
    </location>
</feature>
<evidence type="ECO:0000256" key="15">
    <source>
        <dbReference type="SAM" id="Phobius"/>
    </source>
</evidence>
<dbReference type="OrthoDB" id="1880850at2759"/>
<keyword evidence="4" id="KW-1003">Cell membrane</keyword>
<keyword evidence="9 15" id="KW-1133">Transmembrane helix</keyword>
<protein>
    <recommendedName>
        <fullName evidence="12">1,3-beta-glucan synthase</fullName>
        <ecNumber evidence="3">2.4.1.34</ecNumber>
    </recommendedName>
    <alternativeName>
        <fullName evidence="12">1,3-beta-glucan synthase</fullName>
    </alternativeName>
</protein>
<keyword evidence="11" id="KW-0961">Cell wall biogenesis/degradation</keyword>
<evidence type="ECO:0000256" key="8">
    <source>
        <dbReference type="ARBA" id="ARBA00022960"/>
    </source>
</evidence>
<evidence type="ECO:0000256" key="4">
    <source>
        <dbReference type="ARBA" id="ARBA00022475"/>
    </source>
</evidence>
<dbReference type="EMBL" id="JABFUD020000022">
    <property type="protein sequence ID" value="KAI5062742.1"/>
    <property type="molecule type" value="Genomic_DNA"/>
</dbReference>
<keyword evidence="18" id="KW-1185">Reference proteome</keyword>
<feature type="transmembrane region" description="Helical" evidence="15">
    <location>
        <begin position="1836"/>
        <end position="1855"/>
    </location>
</feature>
<dbReference type="PANTHER" id="PTHR12741:SF7">
    <property type="entry name" value="CALLOSE SYNTHASE 12"/>
    <property type="match status" value="1"/>
</dbReference>
<keyword evidence="7 15" id="KW-0812">Transmembrane</keyword>
<comment type="subcellular location">
    <subcellularLocation>
        <location evidence="1">Cell membrane</location>
        <topology evidence="1">Multi-pass membrane protein</topology>
    </subcellularLocation>
</comment>
<dbReference type="GO" id="GO:0000148">
    <property type="term" value="C:1,3-beta-D-glucan synthase complex"/>
    <property type="evidence" value="ECO:0007669"/>
    <property type="project" value="InterPro"/>
</dbReference>
<evidence type="ECO:0000256" key="10">
    <source>
        <dbReference type="ARBA" id="ARBA00023136"/>
    </source>
</evidence>
<feature type="region of interest" description="Disordered" evidence="14">
    <location>
        <begin position="899"/>
        <end position="929"/>
    </location>
</feature>
<dbReference type="GO" id="GO:0005886">
    <property type="term" value="C:plasma membrane"/>
    <property type="evidence" value="ECO:0007669"/>
    <property type="project" value="TreeGrafter"/>
</dbReference>
<feature type="transmembrane region" description="Helical" evidence="15">
    <location>
        <begin position="1699"/>
        <end position="1720"/>
    </location>
</feature>
<feature type="compositionally biased region" description="Polar residues" evidence="14">
    <location>
        <begin position="904"/>
        <end position="926"/>
    </location>
</feature>
<feature type="transmembrane region" description="Helical" evidence="15">
    <location>
        <begin position="1537"/>
        <end position="1558"/>
    </location>
</feature>
<name>A0A9D4U832_ADICA</name>
<dbReference type="SMART" id="SM01205">
    <property type="entry name" value="FKS1_dom1"/>
    <property type="match status" value="1"/>
</dbReference>
<dbReference type="InterPro" id="IPR003440">
    <property type="entry name" value="Glyco_trans_48_dom"/>
</dbReference>
<evidence type="ECO:0000256" key="12">
    <source>
        <dbReference type="ARBA" id="ARBA00032165"/>
    </source>
</evidence>
<feature type="transmembrane region" description="Helical" evidence="15">
    <location>
        <begin position="1457"/>
        <end position="1479"/>
    </location>
</feature>
<evidence type="ECO:0000256" key="3">
    <source>
        <dbReference type="ARBA" id="ARBA00012589"/>
    </source>
</evidence>
<dbReference type="InterPro" id="IPR026899">
    <property type="entry name" value="FKS1-like_dom1"/>
</dbReference>
<feature type="compositionally biased region" description="Polar residues" evidence="14">
    <location>
        <begin position="312"/>
        <end position="345"/>
    </location>
</feature>
<keyword evidence="8" id="KW-0133">Cell shape</keyword>
<feature type="transmembrane region" description="Helical" evidence="15">
    <location>
        <begin position="1765"/>
        <end position="1786"/>
    </location>
</feature>
<evidence type="ECO:0000256" key="9">
    <source>
        <dbReference type="ARBA" id="ARBA00022989"/>
    </source>
</evidence>
<dbReference type="GO" id="GO:0003843">
    <property type="term" value="F:1,3-beta-D-glucan synthase activity"/>
    <property type="evidence" value="ECO:0007669"/>
    <property type="project" value="UniProtKB-EC"/>
</dbReference>
<sequence>MAASRKKYIDNILPLTEPDESQSAKADQGELKIAQVLSTYSEVQKAINTLRSAGSALHAKLPSTYQTQISVNADLFDCLETLFKFQEDNVRNQREHVILLLANHMLRSEHELDLRIKEATKFLYNKVLENYKKWCAFLGRRHHAVIDPALEFLQLAYPCLYLLIWGEAANLRFMPECLCFIFHNVAYELNEVVLPPHTSLRIYPSAEGESHFLLGKPGNFLMTVVQPIYNAVRAEAHGSKNGTAAHSSWRNYDDMNEFFWSDHCFTQLRWPFVPESDYLKNVPEDHKDYSKIMSTAQHSRDRLSPSGESRDQLSPSGESSHLNSPSQTSSKLTNQCHTYQKQATMKRTDSRRDGEREKRKWNLVRASKKIGFKAGFVEQRSFWNIFHSFHRLWIAQFLTLQVLLTLAFSDGNRKPWISVTDRDIQFRLLYIFVTWAALRAVKALLTIVMQFTLISRNHKLLALRMVLKLLVSFAWITVFCLMLAWVHEQRVNDKGWSAEVNLLLLQFSWSVGLFLLPDILALLLLLMPWFANITERSNSKVLHVLAWWFHTRTYVGCGMHQSLIYSLSYTLFWLLIFITKILFSYFLQILPMVEPTRELFRLSHVQFAWFEFFRNHNRFVVACLWAPVILIYFMDTQIWFSIYSAIVGVAIGLFSHIGEVRNLRQFQLRFPLFASAVAFNLLEENHHLTEIRNVIKRCVIRSGLGSQFGQLQPQQAPKFAQLWNSIIKCFREEDLIDNEEVEWLKIWAPSRDTQHKVEHHWPCVLLSSEIVNALRQAKNCRDGDTRKLWNKISSSQYKKTAIQEAFYSLKHLLEEGIWVKEAEPEERKTLKKIIKNLETSCHDYKFLEKYKADKIEDVILHVQVLLAILLQKDAQKDAHKSRITKALLNLIDGLVRDLPKEQSHSNGGNQSGQNTTRPTHNPTTQDSETREDQLLEAIQVPDLKNQDILTQLHRLTYLLKTKETIVKVPKNTEASRRLAFFSNSLFMNMPRSSSVKKMMAFSVLTPYNDEDVLYTEEQLCKKNEDEINIIFYLQQIFPDEWTNRLERVQRKTKDRTPEDTKENVLIDRKSNQLEKTKAPTLEDTKENVLIDRKWASYRGQTLARTVRGMMYYQHALELLAHLGDSRRLETSTSAGGFDEQQISIQEKPAGGFDEQQISIQEKPAGGFDEQQISIQEKAVARLKFTYVIACQAYDGFSKSDHRAVEIDNLLREYPTLRIAYVAERGTGERKTYHSVLAKYDRGSNKVVSIYEIKLPGPFILGEGKPENQNQAIIFTRGEALQTIDMNQDNSFEEALKVRNLLQEFNQTKDERKKPRILGIRENVFTGSVSSLASFMSAQETSFVTLSQRVLAKLLRIRMHYGHPDMFDRLWFLTRGGVSKASKAINISEDIYAGFNCTLRGGHVTHNEYIQVGKGRDVGLTQITRFEAKISGGNGEQMLSRDVYRLGHRLDFFRMFSFYYTTVGFYFNSLLVVLAAYAFLWGRVYLGLSGIESPIVNRSFNNAALLAALDEQLVVQIGVFSSLPMIVENSLEWGFTAAIWHFLIMQLQLCSVFITFSLGTKAYYFGRTLLHGGATYRASGRSFVVRREAFVTIYCYHSRSHFIKAVELILLLLIYAKYSEIAQNNKVYTLMTVSYWFLALAWLLAPFLFNPSGFDWLQTVYDYEHFQEWLWRRQGVSTRAEESWEVWWNEQQDHLNDTGFWGRITEILMSVRFFLIQYGMVYRLKIAAHNKSILVYLVSWTCVVVAIMVYIVVARAKDKYAATKHIYYRGIQCFVILFVIIVIVLLVELTEFQFADLFVSMLGFLPTGWGLLCMAAAFKFILEGTPVWEVVVEVARLYELIIGLIVLAPVAVLSWLPGFQNMQTRILFNQAFSRGLQISKLLSGKKATYRGSY</sequence>
<keyword evidence="10 15" id="KW-0472">Membrane</keyword>
<dbReference type="Pfam" id="PF25968">
    <property type="entry name" value="CALS1"/>
    <property type="match status" value="1"/>
</dbReference>
<dbReference type="Pfam" id="PF14288">
    <property type="entry name" value="FKS1_dom1"/>
    <property type="match status" value="1"/>
</dbReference>
<gene>
    <name evidence="17" type="ORF">GOP47_0023281</name>
</gene>
<feature type="compositionally biased region" description="Basic and acidic residues" evidence="14">
    <location>
        <begin position="346"/>
        <end position="358"/>
    </location>
</feature>
<feature type="transmembrane region" description="Helical" evidence="15">
    <location>
        <begin position="571"/>
        <end position="594"/>
    </location>
</feature>
<accession>A0A9D4U832</accession>
<organism evidence="17 18">
    <name type="scientific">Adiantum capillus-veneris</name>
    <name type="common">Maidenhair fern</name>
    <dbReference type="NCBI Taxonomy" id="13818"/>
    <lineage>
        <taxon>Eukaryota</taxon>
        <taxon>Viridiplantae</taxon>
        <taxon>Streptophyta</taxon>
        <taxon>Embryophyta</taxon>
        <taxon>Tracheophyta</taxon>
        <taxon>Polypodiopsida</taxon>
        <taxon>Polypodiidae</taxon>
        <taxon>Polypodiales</taxon>
        <taxon>Pteridineae</taxon>
        <taxon>Pteridaceae</taxon>
        <taxon>Vittarioideae</taxon>
        <taxon>Adiantum</taxon>
    </lineage>
</organism>
<dbReference type="PANTHER" id="PTHR12741">
    <property type="entry name" value="LYST-INTERACTING PROTEIN LIP5 DOPAMINE RESPONSIVE PROTEIN DRG-1"/>
    <property type="match status" value="1"/>
</dbReference>
<feature type="domain" description="1,3-beta-glucan synthase component FKS1-like" evidence="16">
    <location>
        <begin position="152"/>
        <end position="273"/>
    </location>
</feature>
<comment type="similarity">
    <text evidence="2">Belongs to the glycosyltransferase 48 family.</text>
</comment>
<feature type="transmembrane region" description="Helical" evidence="15">
    <location>
        <begin position="640"/>
        <end position="660"/>
    </location>
</feature>
<feature type="transmembrane region" description="Helical" evidence="15">
    <location>
        <begin position="428"/>
        <end position="454"/>
    </location>
</feature>
<dbReference type="GO" id="GO:0006075">
    <property type="term" value="P:(1-&gt;3)-beta-D-glucan biosynthetic process"/>
    <property type="evidence" value="ECO:0007669"/>
    <property type="project" value="InterPro"/>
</dbReference>
<evidence type="ECO:0000256" key="14">
    <source>
        <dbReference type="SAM" id="MobiDB-lite"/>
    </source>
</evidence>
<dbReference type="GO" id="GO:0008360">
    <property type="term" value="P:regulation of cell shape"/>
    <property type="evidence" value="ECO:0007669"/>
    <property type="project" value="UniProtKB-KW"/>
</dbReference>
<evidence type="ECO:0000313" key="17">
    <source>
        <dbReference type="EMBL" id="KAI5062742.1"/>
    </source>
</evidence>
<keyword evidence="6" id="KW-0808">Transferase</keyword>
<feature type="transmembrane region" description="Helical" evidence="15">
    <location>
        <begin position="615"/>
        <end position="634"/>
    </location>
</feature>
<feature type="transmembrane region" description="Helical" evidence="15">
    <location>
        <begin position="1793"/>
        <end position="1816"/>
    </location>
</feature>
<keyword evidence="5" id="KW-0328">Glycosyltransferase</keyword>
<evidence type="ECO:0000256" key="11">
    <source>
        <dbReference type="ARBA" id="ARBA00023316"/>
    </source>
</evidence>
<evidence type="ECO:0000259" key="16">
    <source>
        <dbReference type="SMART" id="SM01205"/>
    </source>
</evidence>
<comment type="caution">
    <text evidence="17">The sequence shown here is derived from an EMBL/GenBank/DDBJ whole genome shotgun (WGS) entry which is preliminary data.</text>
</comment>
<evidence type="ECO:0000256" key="5">
    <source>
        <dbReference type="ARBA" id="ARBA00022676"/>
    </source>
</evidence>
<dbReference type="Pfam" id="PF02364">
    <property type="entry name" value="Glucan_synthase"/>
    <property type="match status" value="1"/>
</dbReference>
<feature type="transmembrane region" description="Helical" evidence="15">
    <location>
        <begin position="466"/>
        <end position="487"/>
    </location>
</feature>
<proteinExistence type="inferred from homology"/>
<feature type="transmembrane region" description="Helical" evidence="15">
    <location>
        <begin position="1626"/>
        <end position="1648"/>
    </location>
</feature>
<evidence type="ECO:0000256" key="1">
    <source>
        <dbReference type="ARBA" id="ARBA00004651"/>
    </source>
</evidence>
<comment type="catalytic activity">
    <reaction evidence="13">
        <text>[(1-&gt;3)-beta-D-glucosyl](n) + UDP-alpha-D-glucose = [(1-&gt;3)-beta-D-glucosyl](n+1) + UDP + H(+)</text>
        <dbReference type="Rhea" id="RHEA:21476"/>
        <dbReference type="Rhea" id="RHEA-COMP:11146"/>
        <dbReference type="Rhea" id="RHEA-COMP:14303"/>
        <dbReference type="ChEBI" id="CHEBI:15378"/>
        <dbReference type="ChEBI" id="CHEBI:37671"/>
        <dbReference type="ChEBI" id="CHEBI:58223"/>
        <dbReference type="ChEBI" id="CHEBI:58885"/>
        <dbReference type="EC" id="2.4.1.34"/>
    </reaction>
</comment>
<dbReference type="EC" id="2.4.1.34" evidence="3"/>
<feature type="transmembrane region" description="Helical" evidence="15">
    <location>
        <begin position="1732"/>
        <end position="1753"/>
    </location>
</feature>
<evidence type="ECO:0000256" key="13">
    <source>
        <dbReference type="ARBA" id="ARBA00047777"/>
    </source>
</evidence>
<evidence type="ECO:0000313" key="18">
    <source>
        <dbReference type="Proteomes" id="UP000886520"/>
    </source>
</evidence>
<evidence type="ECO:0000256" key="2">
    <source>
        <dbReference type="ARBA" id="ARBA00009040"/>
    </source>
</evidence>
<feature type="compositionally biased region" description="Basic and acidic residues" evidence="14">
    <location>
        <begin position="298"/>
        <end position="311"/>
    </location>
</feature>
<dbReference type="Proteomes" id="UP000886520">
    <property type="component" value="Chromosome 22"/>
</dbReference>
<evidence type="ECO:0000256" key="6">
    <source>
        <dbReference type="ARBA" id="ARBA00022679"/>
    </source>
</evidence>
<evidence type="ECO:0000256" key="7">
    <source>
        <dbReference type="ARBA" id="ARBA00022692"/>
    </source>
</evidence>